<organism evidence="18 19">
    <name type="scientific">Pyxicephalus adspersus</name>
    <name type="common">African bullfrog</name>
    <dbReference type="NCBI Taxonomy" id="30357"/>
    <lineage>
        <taxon>Eukaryota</taxon>
        <taxon>Metazoa</taxon>
        <taxon>Chordata</taxon>
        <taxon>Craniata</taxon>
        <taxon>Vertebrata</taxon>
        <taxon>Euteleostomi</taxon>
        <taxon>Amphibia</taxon>
        <taxon>Batrachia</taxon>
        <taxon>Anura</taxon>
        <taxon>Neobatrachia</taxon>
        <taxon>Ranoidea</taxon>
        <taxon>Pyxicephalidae</taxon>
        <taxon>Pyxicephalinae</taxon>
        <taxon>Pyxicephalus</taxon>
    </lineage>
</organism>
<dbReference type="PANTHER" id="PTHR13869">
    <property type="entry name" value="MYELIN P0 RELATED"/>
    <property type="match status" value="1"/>
</dbReference>
<evidence type="ECO:0000256" key="3">
    <source>
        <dbReference type="ARBA" id="ARBA00020871"/>
    </source>
</evidence>
<dbReference type="InterPro" id="IPR000920">
    <property type="entry name" value="Myelin_P0-rel"/>
</dbReference>
<evidence type="ECO:0000256" key="5">
    <source>
        <dbReference type="ARBA" id="ARBA00022729"/>
    </source>
</evidence>
<evidence type="ECO:0000256" key="12">
    <source>
        <dbReference type="ARBA" id="ARBA00032781"/>
    </source>
</evidence>
<evidence type="ECO:0000256" key="14">
    <source>
        <dbReference type="SAM" id="MobiDB-lite"/>
    </source>
</evidence>
<keyword evidence="4 15" id="KW-0812">Transmembrane</keyword>
<dbReference type="InterPro" id="IPR013106">
    <property type="entry name" value="Ig_V-set"/>
</dbReference>
<proteinExistence type="inferred from homology"/>
<feature type="region of interest" description="Disordered" evidence="14">
    <location>
        <begin position="198"/>
        <end position="223"/>
    </location>
</feature>
<dbReference type="PRINTS" id="PR00213">
    <property type="entry name" value="MYELINP0"/>
</dbReference>
<evidence type="ECO:0000256" key="11">
    <source>
        <dbReference type="ARBA" id="ARBA00029587"/>
    </source>
</evidence>
<dbReference type="InterPro" id="IPR007110">
    <property type="entry name" value="Ig-like_dom"/>
</dbReference>
<evidence type="ECO:0000256" key="2">
    <source>
        <dbReference type="ARBA" id="ARBA00007180"/>
    </source>
</evidence>
<comment type="subcellular location">
    <subcellularLocation>
        <location evidence="1">Membrane</location>
        <topology evidence="1">Single-pass type I membrane protein</topology>
    </subcellularLocation>
</comment>
<dbReference type="EMBL" id="DYDO01000001">
    <property type="protein sequence ID" value="DBA34570.1"/>
    <property type="molecule type" value="Genomic_DNA"/>
</dbReference>
<keyword evidence="9" id="KW-0325">Glycoprotein</keyword>
<dbReference type="GO" id="GO:0005886">
    <property type="term" value="C:plasma membrane"/>
    <property type="evidence" value="ECO:0007669"/>
    <property type="project" value="TreeGrafter"/>
</dbReference>
<feature type="chain" id="PRO_5043932141" description="Myelin protein P0" evidence="16">
    <location>
        <begin position="34"/>
        <end position="267"/>
    </location>
</feature>
<keyword evidence="19" id="KW-1185">Reference proteome</keyword>
<dbReference type="PANTHER" id="PTHR13869:SF19">
    <property type="entry name" value="MYELIN PROTEIN ZERO-LIKE PROTEIN 1"/>
    <property type="match status" value="1"/>
</dbReference>
<keyword evidence="10" id="KW-0393">Immunoglobulin domain</keyword>
<comment type="caution">
    <text evidence="18">The sequence shown here is derived from an EMBL/GenBank/DDBJ whole genome shotgun (WGS) entry which is preliminary data.</text>
</comment>
<evidence type="ECO:0000313" key="18">
    <source>
        <dbReference type="EMBL" id="DBA34570.1"/>
    </source>
</evidence>
<dbReference type="SUPFAM" id="SSF48726">
    <property type="entry name" value="Immunoglobulin"/>
    <property type="match status" value="1"/>
</dbReference>
<evidence type="ECO:0000256" key="10">
    <source>
        <dbReference type="ARBA" id="ARBA00023319"/>
    </source>
</evidence>
<evidence type="ECO:0000256" key="16">
    <source>
        <dbReference type="SAM" id="SignalP"/>
    </source>
</evidence>
<dbReference type="Proteomes" id="UP001181693">
    <property type="component" value="Unassembled WGS sequence"/>
</dbReference>
<evidence type="ECO:0000256" key="13">
    <source>
        <dbReference type="ARBA" id="ARBA00058349"/>
    </source>
</evidence>
<evidence type="ECO:0000256" key="1">
    <source>
        <dbReference type="ARBA" id="ARBA00004479"/>
    </source>
</evidence>
<protein>
    <recommendedName>
        <fullName evidence="3">Myelin protein P0</fullName>
    </recommendedName>
    <alternativeName>
        <fullName evidence="12">Myelin peripheral protein</fullName>
    </alternativeName>
    <alternativeName>
        <fullName evidence="11">Myelin protein zero</fullName>
    </alternativeName>
</protein>
<evidence type="ECO:0000256" key="8">
    <source>
        <dbReference type="ARBA" id="ARBA00023157"/>
    </source>
</evidence>
<evidence type="ECO:0000256" key="4">
    <source>
        <dbReference type="ARBA" id="ARBA00022692"/>
    </source>
</evidence>
<dbReference type="AlphaFoldDB" id="A0AAV3B2E4"/>
<feature type="domain" description="Ig-like" evidence="17">
    <location>
        <begin position="19"/>
        <end position="149"/>
    </location>
</feature>
<reference evidence="18" key="1">
    <citation type="thesis" date="2020" institute="ProQuest LLC" country="789 East Eisenhower Parkway, Ann Arbor, MI, USA">
        <title>Comparative Genomics and Chromosome Evolution.</title>
        <authorList>
            <person name="Mudd A.B."/>
        </authorList>
    </citation>
    <scope>NUCLEOTIDE SEQUENCE</scope>
    <source>
        <strain evidence="18">1538</strain>
        <tissue evidence="18">Blood</tissue>
    </source>
</reference>
<dbReference type="GO" id="GO:0005925">
    <property type="term" value="C:focal adhesion"/>
    <property type="evidence" value="ECO:0007669"/>
    <property type="project" value="TreeGrafter"/>
</dbReference>
<sequence length="267" mass="29118">MAEVMRLAGCVCGRRTLWPLLIAVLCVVNLSSSVEVYTPGEMTVENGTQAKLSCTFKSSQVVSSGMIIIWRFKDEESITTPVKIFAYIGGKPYPGDARFKDRISWAGDLNKKDASIKIEKVTFKDNGTYICEVINPSDLGGTPKELKLRVVEKGNLPVSNVPFLVGIICAAIGGILLIAIIVFAIVITKKKRSRKNYRGCSTTESLMSPVKQPPRKSPSDTEALVTNAPTGTMQGPVIYAQLDHSGKESSQVNKSERVVYADIRKVC</sequence>
<comment type="function">
    <text evidence="13">Creation of an extracellular membrane face which guides the wrapping process and ultimately compacts adjacent lamellae.</text>
</comment>
<keyword evidence="6 15" id="KW-1133">Transmembrane helix</keyword>
<dbReference type="InterPro" id="IPR013783">
    <property type="entry name" value="Ig-like_fold"/>
</dbReference>
<feature type="transmembrane region" description="Helical" evidence="15">
    <location>
        <begin position="163"/>
        <end position="188"/>
    </location>
</feature>
<accession>A0AAV3B2E4</accession>
<dbReference type="InterPro" id="IPR036179">
    <property type="entry name" value="Ig-like_dom_sf"/>
</dbReference>
<feature type="signal peptide" evidence="16">
    <location>
        <begin position="1"/>
        <end position="33"/>
    </location>
</feature>
<evidence type="ECO:0000256" key="7">
    <source>
        <dbReference type="ARBA" id="ARBA00023136"/>
    </source>
</evidence>
<dbReference type="FunFam" id="2.60.40.10:FF:000193">
    <property type="entry name" value="Myelin protein zero-like 1 like"/>
    <property type="match status" value="1"/>
</dbReference>
<dbReference type="InterPro" id="IPR003599">
    <property type="entry name" value="Ig_sub"/>
</dbReference>
<evidence type="ECO:0000256" key="6">
    <source>
        <dbReference type="ARBA" id="ARBA00022989"/>
    </source>
</evidence>
<name>A0AAV3B2E4_PYXAD</name>
<evidence type="ECO:0000259" key="17">
    <source>
        <dbReference type="PROSITE" id="PS50835"/>
    </source>
</evidence>
<keyword evidence="8" id="KW-1015">Disulfide bond</keyword>
<keyword evidence="5 16" id="KW-0732">Signal</keyword>
<dbReference type="GO" id="GO:0009986">
    <property type="term" value="C:cell surface"/>
    <property type="evidence" value="ECO:0007669"/>
    <property type="project" value="TreeGrafter"/>
</dbReference>
<evidence type="ECO:0000313" key="19">
    <source>
        <dbReference type="Proteomes" id="UP001181693"/>
    </source>
</evidence>
<dbReference type="SMART" id="SM00409">
    <property type="entry name" value="IG"/>
    <property type="match status" value="1"/>
</dbReference>
<dbReference type="Pfam" id="PF07686">
    <property type="entry name" value="V-set"/>
    <property type="match status" value="1"/>
</dbReference>
<keyword evidence="7 15" id="KW-0472">Membrane</keyword>
<evidence type="ECO:0000256" key="9">
    <source>
        <dbReference type="ARBA" id="ARBA00023180"/>
    </source>
</evidence>
<comment type="similarity">
    <text evidence="2">Belongs to the myelin P0 protein family.</text>
</comment>
<dbReference type="PROSITE" id="PS50835">
    <property type="entry name" value="IG_LIKE"/>
    <property type="match status" value="1"/>
</dbReference>
<dbReference type="Gene3D" id="2.60.40.10">
    <property type="entry name" value="Immunoglobulins"/>
    <property type="match status" value="1"/>
</dbReference>
<dbReference type="SMART" id="SM00406">
    <property type="entry name" value="IGv"/>
    <property type="match status" value="1"/>
</dbReference>
<evidence type="ECO:0000256" key="15">
    <source>
        <dbReference type="SAM" id="Phobius"/>
    </source>
</evidence>
<gene>
    <name evidence="18" type="ORF">GDO54_002120</name>
</gene>